<comment type="subcellular location">
    <subcellularLocation>
        <location evidence="1">Nucleus</location>
    </subcellularLocation>
</comment>
<keyword evidence="6" id="KW-0269">Exonuclease</keyword>
<keyword evidence="2" id="KW-0698">rRNA processing</keyword>
<organism evidence="11 12">
    <name type="scientific">Syncephalis pseudoplumigaleata</name>
    <dbReference type="NCBI Taxonomy" id="1712513"/>
    <lineage>
        <taxon>Eukaryota</taxon>
        <taxon>Fungi</taxon>
        <taxon>Fungi incertae sedis</taxon>
        <taxon>Zoopagomycota</taxon>
        <taxon>Zoopagomycotina</taxon>
        <taxon>Zoopagomycetes</taxon>
        <taxon>Zoopagales</taxon>
        <taxon>Piptocephalidaceae</taxon>
        <taxon>Syncephalis</taxon>
    </lineage>
</organism>
<dbReference type="GO" id="GO:0071038">
    <property type="term" value="P:TRAMP-dependent tRNA surveillance pathway"/>
    <property type="evidence" value="ECO:0007669"/>
    <property type="project" value="TreeGrafter"/>
</dbReference>
<dbReference type="SUPFAM" id="SSF53098">
    <property type="entry name" value="Ribonuclease H-like"/>
    <property type="match status" value="1"/>
</dbReference>
<evidence type="ECO:0000256" key="3">
    <source>
        <dbReference type="ARBA" id="ARBA00022722"/>
    </source>
</evidence>
<dbReference type="Pfam" id="PF01612">
    <property type="entry name" value="DNA_pol_A_exo1"/>
    <property type="match status" value="1"/>
</dbReference>
<dbReference type="OrthoDB" id="2250022at2759"/>
<keyword evidence="5" id="KW-0271">Exosome</keyword>
<dbReference type="GO" id="GO:0071035">
    <property type="term" value="P:nuclear polyadenylation-dependent rRNA catabolic process"/>
    <property type="evidence" value="ECO:0007669"/>
    <property type="project" value="TreeGrafter"/>
</dbReference>
<dbReference type="GO" id="GO:0071036">
    <property type="term" value="P:nuclear polyadenylation-dependent snoRNA catabolic process"/>
    <property type="evidence" value="ECO:0007669"/>
    <property type="project" value="TreeGrafter"/>
</dbReference>
<dbReference type="FunFam" id="3.30.420.10:FF:000059">
    <property type="entry name" value="Exosome complex exonuclease Rrp6"/>
    <property type="match status" value="1"/>
</dbReference>
<dbReference type="Pfam" id="PF08066">
    <property type="entry name" value="PMC2NT"/>
    <property type="match status" value="1"/>
</dbReference>
<accession>A0A4P9Z7Y4</accession>
<dbReference type="InterPro" id="IPR012337">
    <property type="entry name" value="RNaseH-like_sf"/>
</dbReference>
<dbReference type="GO" id="GO:0000166">
    <property type="term" value="F:nucleotide binding"/>
    <property type="evidence" value="ECO:0007669"/>
    <property type="project" value="InterPro"/>
</dbReference>
<reference evidence="12" key="1">
    <citation type="journal article" date="2018" name="Nat. Microbiol.">
        <title>Leveraging single-cell genomics to expand the fungal tree of life.</title>
        <authorList>
            <person name="Ahrendt S.R."/>
            <person name="Quandt C.A."/>
            <person name="Ciobanu D."/>
            <person name="Clum A."/>
            <person name="Salamov A."/>
            <person name="Andreopoulos B."/>
            <person name="Cheng J.F."/>
            <person name="Woyke T."/>
            <person name="Pelin A."/>
            <person name="Henrissat B."/>
            <person name="Reynolds N.K."/>
            <person name="Benny G.L."/>
            <person name="Smith M.E."/>
            <person name="James T.Y."/>
            <person name="Grigoriev I.V."/>
        </authorList>
    </citation>
    <scope>NUCLEOTIDE SEQUENCE [LARGE SCALE GENOMIC DNA]</scope>
    <source>
        <strain evidence="12">Benny S71-1</strain>
    </source>
</reference>
<dbReference type="GO" id="GO:0000175">
    <property type="term" value="F:3'-5'-RNA exonuclease activity"/>
    <property type="evidence" value="ECO:0007669"/>
    <property type="project" value="InterPro"/>
</dbReference>
<dbReference type="InterPro" id="IPR044876">
    <property type="entry name" value="HRDC_dom_sf"/>
</dbReference>
<dbReference type="InterPro" id="IPR012588">
    <property type="entry name" value="Exosome-assoc_fac_Rrp6_N"/>
</dbReference>
<evidence type="ECO:0000256" key="4">
    <source>
        <dbReference type="ARBA" id="ARBA00022801"/>
    </source>
</evidence>
<dbReference type="GO" id="GO:0071040">
    <property type="term" value="P:nuclear polyadenylation-dependent antisense transcript catabolic process"/>
    <property type="evidence" value="ECO:0007669"/>
    <property type="project" value="TreeGrafter"/>
</dbReference>
<dbReference type="GO" id="GO:0071039">
    <property type="term" value="P:nuclear polyadenylation-dependent CUT catabolic process"/>
    <property type="evidence" value="ECO:0007669"/>
    <property type="project" value="TreeGrafter"/>
</dbReference>
<evidence type="ECO:0000256" key="2">
    <source>
        <dbReference type="ARBA" id="ARBA00022552"/>
    </source>
</evidence>
<dbReference type="GO" id="GO:0071037">
    <property type="term" value="P:nuclear polyadenylation-dependent snRNA catabolic process"/>
    <property type="evidence" value="ECO:0007669"/>
    <property type="project" value="TreeGrafter"/>
</dbReference>
<dbReference type="Gene3D" id="3.30.420.10">
    <property type="entry name" value="Ribonuclease H-like superfamily/Ribonuclease H"/>
    <property type="match status" value="1"/>
</dbReference>
<dbReference type="FunFam" id="1.10.150.80:FF:000001">
    <property type="entry name" value="Putative exosome component 10"/>
    <property type="match status" value="1"/>
</dbReference>
<dbReference type="InterPro" id="IPR002121">
    <property type="entry name" value="HRDC_dom"/>
</dbReference>
<dbReference type="InterPro" id="IPR045092">
    <property type="entry name" value="Rrp6-like"/>
</dbReference>
<name>A0A4P9Z7Y4_9FUNG</name>
<dbReference type="SMART" id="SM00474">
    <property type="entry name" value="35EXOc"/>
    <property type="match status" value="1"/>
</dbReference>
<dbReference type="Pfam" id="PF00570">
    <property type="entry name" value="HRDC"/>
    <property type="match status" value="1"/>
</dbReference>
<dbReference type="Gene3D" id="1.10.150.80">
    <property type="entry name" value="HRDC domain"/>
    <property type="match status" value="1"/>
</dbReference>
<dbReference type="Proteomes" id="UP000278143">
    <property type="component" value="Unassembled WGS sequence"/>
</dbReference>
<protein>
    <submittedName>
        <fullName evidence="11">Ribonuclease H-like domain-containing protein</fullName>
    </submittedName>
</protein>
<feature type="compositionally biased region" description="Low complexity" evidence="9">
    <location>
        <begin position="528"/>
        <end position="540"/>
    </location>
</feature>
<comment type="similarity">
    <text evidence="8">Belongs to the exosome component 10/RRP6 family.</text>
</comment>
<dbReference type="PROSITE" id="PS50967">
    <property type="entry name" value="HRDC"/>
    <property type="match status" value="1"/>
</dbReference>
<dbReference type="InterPro" id="IPR049559">
    <property type="entry name" value="Rrp6p-like_exo"/>
</dbReference>
<dbReference type="GO" id="GO:0005730">
    <property type="term" value="C:nucleolus"/>
    <property type="evidence" value="ECO:0007669"/>
    <property type="project" value="TreeGrafter"/>
</dbReference>
<dbReference type="CDD" id="cd06147">
    <property type="entry name" value="Rrp6p_like_exo"/>
    <property type="match status" value="1"/>
</dbReference>
<keyword evidence="3" id="KW-0540">Nuclease</keyword>
<dbReference type="PANTHER" id="PTHR12124:SF47">
    <property type="entry name" value="EXOSOME COMPONENT 10"/>
    <property type="match status" value="1"/>
</dbReference>
<proteinExistence type="inferred from homology"/>
<evidence type="ECO:0000256" key="8">
    <source>
        <dbReference type="ARBA" id="ARBA00043957"/>
    </source>
</evidence>
<evidence type="ECO:0000259" key="10">
    <source>
        <dbReference type="PROSITE" id="PS50967"/>
    </source>
</evidence>
<feature type="domain" description="HRDC" evidence="10">
    <location>
        <begin position="438"/>
        <end position="518"/>
    </location>
</feature>
<dbReference type="GO" id="GO:0000176">
    <property type="term" value="C:nuclear exosome (RNase complex)"/>
    <property type="evidence" value="ECO:0007669"/>
    <property type="project" value="InterPro"/>
</dbReference>
<evidence type="ECO:0000256" key="9">
    <source>
        <dbReference type="SAM" id="MobiDB-lite"/>
    </source>
</evidence>
<dbReference type="GO" id="GO:0003727">
    <property type="term" value="F:single-stranded RNA binding"/>
    <property type="evidence" value="ECO:0007669"/>
    <property type="project" value="TreeGrafter"/>
</dbReference>
<evidence type="ECO:0000256" key="7">
    <source>
        <dbReference type="ARBA" id="ARBA00023242"/>
    </source>
</evidence>
<keyword evidence="7" id="KW-0539">Nucleus</keyword>
<dbReference type="PANTHER" id="PTHR12124">
    <property type="entry name" value="POLYMYOSITIS/SCLERODERMA AUTOANTIGEN-RELATED"/>
    <property type="match status" value="1"/>
</dbReference>
<dbReference type="GO" id="GO:0071044">
    <property type="term" value="P:histone mRNA catabolic process"/>
    <property type="evidence" value="ECO:0007669"/>
    <property type="project" value="TreeGrafter"/>
</dbReference>
<gene>
    <name evidence="11" type="ORF">SYNPS1DRAFT_32343</name>
</gene>
<dbReference type="GO" id="GO:0000467">
    <property type="term" value="P:exonucleolytic trimming to generate mature 3'-end of 5.8S rRNA from tricistronic rRNA transcript (SSU-rRNA, 5.8S rRNA, LSU-rRNA)"/>
    <property type="evidence" value="ECO:0007669"/>
    <property type="project" value="InterPro"/>
</dbReference>
<dbReference type="InterPro" id="IPR010997">
    <property type="entry name" value="HRDC-like_sf"/>
</dbReference>
<keyword evidence="12" id="KW-1185">Reference proteome</keyword>
<feature type="region of interest" description="Disordered" evidence="9">
    <location>
        <begin position="519"/>
        <end position="540"/>
    </location>
</feature>
<dbReference type="SUPFAM" id="SSF47819">
    <property type="entry name" value="HRDC-like"/>
    <property type="match status" value="1"/>
</dbReference>
<dbReference type="EMBL" id="KZ989145">
    <property type="protein sequence ID" value="RKP27840.1"/>
    <property type="molecule type" value="Genomic_DNA"/>
</dbReference>
<sequence length="573" mass="64841">MKQPSDITDDFEGYANGLFGTLVQAVQQANALPGRDDLSFYRMLNRPLGTTLDTCSGDILDLCNTLMQYVGRPPSDPFEEAEDVQERFGDVVDVVDSLLEKTDVCLDEMAGRATSRTAIVQSAPTLAKMSQPNLDYHLIHAQNIVRPQIRFTDKIDNTNRVPFVPKITSKPNAQVPLGYGSAPHPYEYEIKHISYPQRLFEPQPATPYTPIDGTDAVWIDTPAAFHAMVRSLEQASEIAVDLEAHDYRSFQGFTCLMQISTRTQDYIVDTLALRDEMQAINTVFTNSLIMKVFHGADSDIVWLQRDFGVYVVGLFDTYQASRLLAFERLSLAHLLQKYAKVTPDKRYQLADWRIRPLPKEMLDYARSDTHYLLYIFDELRAELLAKSNPETLNLMHAVLDRSQETALKRYEKEMYDEEHGEGPGGWRTLLGKWNYTFNHVQLAAFRALHAWRDRIARTEDESTRYVLPNPMLFALAQKMPAEAAGVIGCCNPVPPLVRMNASDIAYEIQNARVAAEQQQMERAAKQASSSSSSSSTVSSSMLNDRLMHHLPDFRLISSEKTMTTTDEQAWTTV</sequence>
<evidence type="ECO:0000256" key="1">
    <source>
        <dbReference type="ARBA" id="ARBA00004123"/>
    </source>
</evidence>
<dbReference type="GO" id="GO:0071051">
    <property type="term" value="P:poly(A)-dependent snoRNA 3'-end processing"/>
    <property type="evidence" value="ECO:0007669"/>
    <property type="project" value="TreeGrafter"/>
</dbReference>
<dbReference type="InterPro" id="IPR002562">
    <property type="entry name" value="3'-5'_exonuclease_dom"/>
</dbReference>
<evidence type="ECO:0000256" key="6">
    <source>
        <dbReference type="ARBA" id="ARBA00022839"/>
    </source>
</evidence>
<evidence type="ECO:0000313" key="11">
    <source>
        <dbReference type="EMBL" id="RKP27840.1"/>
    </source>
</evidence>
<dbReference type="AlphaFoldDB" id="A0A4P9Z7Y4"/>
<evidence type="ECO:0000256" key="5">
    <source>
        <dbReference type="ARBA" id="ARBA00022835"/>
    </source>
</evidence>
<evidence type="ECO:0000313" key="12">
    <source>
        <dbReference type="Proteomes" id="UP000278143"/>
    </source>
</evidence>
<dbReference type="SMART" id="SM00341">
    <property type="entry name" value="HRDC"/>
    <property type="match status" value="1"/>
</dbReference>
<keyword evidence="4" id="KW-0378">Hydrolase</keyword>
<dbReference type="InterPro" id="IPR036397">
    <property type="entry name" value="RNaseH_sf"/>
</dbReference>